<accession>A0A6J5U092</accession>
<name>A0A6J5U092_PRUAR</name>
<dbReference type="AlphaFoldDB" id="A0A6J5U092"/>
<sequence length="109" mass="12169">MGEEVKGGREEGRGGKNNGFLPPQSGKSSKSCVLVILERKKQGEQVSRVSLHEFQPLSMTQGSYERALQDKCVLGEWWSLGRSLKVEDYFGAVKQVKNLPWAEPTENSE</sequence>
<evidence type="ECO:0000313" key="3">
    <source>
        <dbReference type="Proteomes" id="UP000507222"/>
    </source>
</evidence>
<protein>
    <submittedName>
        <fullName evidence="2">Uncharacterized protein</fullName>
    </submittedName>
</protein>
<feature type="region of interest" description="Disordered" evidence="1">
    <location>
        <begin position="1"/>
        <end position="29"/>
    </location>
</feature>
<proteinExistence type="predicted"/>
<feature type="compositionally biased region" description="Basic and acidic residues" evidence="1">
    <location>
        <begin position="1"/>
        <end position="14"/>
    </location>
</feature>
<dbReference type="EMBL" id="CAEKDK010000002">
    <property type="protein sequence ID" value="CAB4269539.1"/>
    <property type="molecule type" value="Genomic_DNA"/>
</dbReference>
<reference evidence="2 3" key="1">
    <citation type="submission" date="2020-05" db="EMBL/GenBank/DDBJ databases">
        <authorList>
            <person name="Campoy J."/>
            <person name="Schneeberger K."/>
            <person name="Spophaly S."/>
        </authorList>
    </citation>
    <scope>NUCLEOTIDE SEQUENCE [LARGE SCALE GENOMIC DNA]</scope>
    <source>
        <strain evidence="2">PruArmRojPasFocal</strain>
    </source>
</reference>
<gene>
    <name evidence="2" type="ORF">CURHAP_LOCUS15195</name>
</gene>
<dbReference type="Proteomes" id="UP000507222">
    <property type="component" value="Unassembled WGS sequence"/>
</dbReference>
<evidence type="ECO:0000313" key="2">
    <source>
        <dbReference type="EMBL" id="CAB4269539.1"/>
    </source>
</evidence>
<evidence type="ECO:0000256" key="1">
    <source>
        <dbReference type="SAM" id="MobiDB-lite"/>
    </source>
</evidence>
<organism evidence="2 3">
    <name type="scientific">Prunus armeniaca</name>
    <name type="common">Apricot</name>
    <name type="synonym">Armeniaca vulgaris</name>
    <dbReference type="NCBI Taxonomy" id="36596"/>
    <lineage>
        <taxon>Eukaryota</taxon>
        <taxon>Viridiplantae</taxon>
        <taxon>Streptophyta</taxon>
        <taxon>Embryophyta</taxon>
        <taxon>Tracheophyta</taxon>
        <taxon>Spermatophyta</taxon>
        <taxon>Magnoliopsida</taxon>
        <taxon>eudicotyledons</taxon>
        <taxon>Gunneridae</taxon>
        <taxon>Pentapetalae</taxon>
        <taxon>rosids</taxon>
        <taxon>fabids</taxon>
        <taxon>Rosales</taxon>
        <taxon>Rosaceae</taxon>
        <taxon>Amygdaloideae</taxon>
        <taxon>Amygdaleae</taxon>
        <taxon>Prunus</taxon>
    </lineage>
</organism>